<evidence type="ECO:0000256" key="1">
    <source>
        <dbReference type="ARBA" id="ARBA00009121"/>
    </source>
</evidence>
<proteinExistence type="inferred from homology"/>
<feature type="compositionally biased region" description="Basic residues" evidence="8">
    <location>
        <begin position="1981"/>
        <end position="1993"/>
    </location>
</feature>
<dbReference type="GO" id="GO:0008061">
    <property type="term" value="F:chitin binding"/>
    <property type="evidence" value="ECO:0007669"/>
    <property type="project" value="UniProtKB-KW"/>
</dbReference>
<gene>
    <name evidence="12" type="ORF">TCAL_04451</name>
</gene>
<feature type="compositionally biased region" description="Low complexity" evidence="8">
    <location>
        <begin position="1502"/>
        <end position="1519"/>
    </location>
</feature>
<keyword evidence="2" id="KW-0147">Chitin-binding</keyword>
<dbReference type="SUPFAM" id="SSF54556">
    <property type="entry name" value="Chitinase insertion domain"/>
    <property type="match status" value="1"/>
</dbReference>
<feature type="compositionally biased region" description="Basic and acidic residues" evidence="8">
    <location>
        <begin position="634"/>
        <end position="650"/>
    </location>
</feature>
<dbReference type="GO" id="GO:0005975">
    <property type="term" value="P:carbohydrate metabolic process"/>
    <property type="evidence" value="ECO:0007669"/>
    <property type="project" value="InterPro"/>
</dbReference>
<feature type="compositionally biased region" description="Polar residues" evidence="8">
    <location>
        <begin position="2455"/>
        <end position="2470"/>
    </location>
</feature>
<feature type="compositionally biased region" description="Basic and acidic residues" evidence="8">
    <location>
        <begin position="723"/>
        <end position="732"/>
    </location>
</feature>
<dbReference type="PANTHER" id="PTHR11177">
    <property type="entry name" value="CHITINASE"/>
    <property type="match status" value="1"/>
</dbReference>
<dbReference type="GO" id="GO:0005576">
    <property type="term" value="C:extracellular region"/>
    <property type="evidence" value="ECO:0007669"/>
    <property type="project" value="InterPro"/>
</dbReference>
<feature type="domain" description="Chitin-binding type-2" evidence="10">
    <location>
        <begin position="2906"/>
        <end position="2965"/>
    </location>
</feature>
<feature type="compositionally biased region" description="Acidic residues" evidence="8">
    <location>
        <begin position="1194"/>
        <end position="1211"/>
    </location>
</feature>
<feature type="compositionally biased region" description="Polar residues" evidence="8">
    <location>
        <begin position="622"/>
        <end position="631"/>
    </location>
</feature>
<dbReference type="InterPro" id="IPR036508">
    <property type="entry name" value="Chitin-bd_dom_sf"/>
</dbReference>
<feature type="signal peptide" evidence="9">
    <location>
        <begin position="1"/>
        <end position="24"/>
    </location>
</feature>
<feature type="compositionally biased region" description="Basic and acidic residues" evidence="8">
    <location>
        <begin position="1608"/>
        <end position="1621"/>
    </location>
</feature>
<dbReference type="OMA" id="NEPAFEC"/>
<keyword evidence="5" id="KW-1015">Disulfide bond</keyword>
<keyword evidence="13" id="KW-1185">Reference proteome</keyword>
<feature type="compositionally biased region" description="Polar residues" evidence="8">
    <location>
        <begin position="657"/>
        <end position="668"/>
    </location>
</feature>
<dbReference type="InterPro" id="IPR029070">
    <property type="entry name" value="Chitinase_insertion_sf"/>
</dbReference>
<feature type="compositionally biased region" description="Basic and acidic residues" evidence="8">
    <location>
        <begin position="1585"/>
        <end position="1594"/>
    </location>
</feature>
<feature type="region of interest" description="Disordered" evidence="8">
    <location>
        <begin position="1115"/>
        <end position="1137"/>
    </location>
</feature>
<dbReference type="InterPro" id="IPR001223">
    <property type="entry name" value="Glyco_hydro18_cat"/>
</dbReference>
<comment type="similarity">
    <text evidence="1">Belongs to the glycosyl hydrolase 18 family. Chitinase class II subfamily.</text>
</comment>
<dbReference type="PROSITE" id="PS50940">
    <property type="entry name" value="CHIT_BIND_II"/>
    <property type="match status" value="2"/>
</dbReference>
<feature type="region of interest" description="Disordered" evidence="8">
    <location>
        <begin position="1414"/>
        <end position="1570"/>
    </location>
</feature>
<dbReference type="PANTHER" id="PTHR11177:SF399">
    <property type="entry name" value="CHITINASE 6, ISOFORM C"/>
    <property type="match status" value="1"/>
</dbReference>
<feature type="region of interest" description="Disordered" evidence="8">
    <location>
        <begin position="2337"/>
        <end position="2367"/>
    </location>
</feature>
<feature type="compositionally biased region" description="Polar residues" evidence="8">
    <location>
        <begin position="1960"/>
        <end position="1970"/>
    </location>
</feature>
<dbReference type="PROSITE" id="PS51910">
    <property type="entry name" value="GH18_2"/>
    <property type="match status" value="1"/>
</dbReference>
<dbReference type="PROSITE" id="PS01095">
    <property type="entry name" value="GH18_1"/>
    <property type="match status" value="1"/>
</dbReference>
<feature type="region of interest" description="Disordered" evidence="8">
    <location>
        <begin position="2406"/>
        <end position="2473"/>
    </location>
</feature>
<feature type="compositionally biased region" description="Polar residues" evidence="8">
    <location>
        <begin position="746"/>
        <end position="760"/>
    </location>
</feature>
<feature type="domain" description="GH18" evidence="11">
    <location>
        <begin position="39"/>
        <end position="415"/>
    </location>
</feature>
<keyword evidence="4 7" id="KW-0378">Hydrolase</keyword>
<feature type="compositionally biased region" description="Acidic residues" evidence="8">
    <location>
        <begin position="1442"/>
        <end position="1457"/>
    </location>
</feature>
<dbReference type="Gene3D" id="3.10.50.10">
    <property type="match status" value="1"/>
</dbReference>
<accession>A0A553NV75</accession>
<feature type="compositionally biased region" description="Polar residues" evidence="8">
    <location>
        <begin position="1291"/>
        <end position="1304"/>
    </location>
</feature>
<feature type="region of interest" description="Disordered" evidence="8">
    <location>
        <begin position="2828"/>
        <end position="2851"/>
    </location>
</feature>
<feature type="compositionally biased region" description="Basic and acidic residues" evidence="8">
    <location>
        <begin position="2424"/>
        <end position="2441"/>
    </location>
</feature>
<feature type="compositionally biased region" description="Acidic residues" evidence="8">
    <location>
        <begin position="735"/>
        <end position="744"/>
    </location>
</feature>
<feature type="compositionally biased region" description="Polar residues" evidence="8">
    <location>
        <begin position="2543"/>
        <end position="2558"/>
    </location>
</feature>
<evidence type="ECO:0000256" key="5">
    <source>
        <dbReference type="ARBA" id="ARBA00023157"/>
    </source>
</evidence>
<organism evidence="12 13">
    <name type="scientific">Tigriopus californicus</name>
    <name type="common">Marine copepod</name>
    <dbReference type="NCBI Taxonomy" id="6832"/>
    <lineage>
        <taxon>Eukaryota</taxon>
        <taxon>Metazoa</taxon>
        <taxon>Ecdysozoa</taxon>
        <taxon>Arthropoda</taxon>
        <taxon>Crustacea</taxon>
        <taxon>Multicrustacea</taxon>
        <taxon>Hexanauplia</taxon>
        <taxon>Copepoda</taxon>
        <taxon>Harpacticoida</taxon>
        <taxon>Harpacticidae</taxon>
        <taxon>Tigriopus</taxon>
    </lineage>
</organism>
<feature type="compositionally biased region" description="Acidic residues" evidence="8">
    <location>
        <begin position="867"/>
        <end position="882"/>
    </location>
</feature>
<evidence type="ECO:0000256" key="7">
    <source>
        <dbReference type="RuleBase" id="RU000489"/>
    </source>
</evidence>
<feature type="compositionally biased region" description="Basic and acidic residues" evidence="8">
    <location>
        <begin position="605"/>
        <end position="621"/>
    </location>
</feature>
<dbReference type="SUPFAM" id="SSF51445">
    <property type="entry name" value="(Trans)glycosidases"/>
    <property type="match status" value="1"/>
</dbReference>
<feature type="region of interest" description="Disordered" evidence="8">
    <location>
        <begin position="605"/>
        <end position="904"/>
    </location>
</feature>
<feature type="compositionally biased region" description="Low complexity" evidence="8">
    <location>
        <begin position="459"/>
        <end position="470"/>
    </location>
</feature>
<feature type="compositionally biased region" description="Low complexity" evidence="8">
    <location>
        <begin position="679"/>
        <end position="690"/>
    </location>
</feature>
<feature type="compositionally biased region" description="Low complexity" evidence="8">
    <location>
        <begin position="2691"/>
        <end position="2707"/>
    </location>
</feature>
<evidence type="ECO:0000256" key="4">
    <source>
        <dbReference type="ARBA" id="ARBA00022801"/>
    </source>
</evidence>
<dbReference type="SMART" id="SM00494">
    <property type="entry name" value="ChtBD2"/>
    <property type="match status" value="2"/>
</dbReference>
<feature type="compositionally biased region" description="Basic and acidic residues" evidence="8">
    <location>
        <begin position="2348"/>
        <end position="2360"/>
    </location>
</feature>
<evidence type="ECO:0000256" key="8">
    <source>
        <dbReference type="SAM" id="MobiDB-lite"/>
    </source>
</evidence>
<dbReference type="Pfam" id="PF01607">
    <property type="entry name" value="CBM_14"/>
    <property type="match status" value="2"/>
</dbReference>
<feature type="region of interest" description="Disordered" evidence="8">
    <location>
        <begin position="2223"/>
        <end position="2252"/>
    </location>
</feature>
<dbReference type="InterPro" id="IPR001579">
    <property type="entry name" value="Glyco_hydro_18_chit_AS"/>
</dbReference>
<feature type="compositionally biased region" description="Acidic residues" evidence="8">
    <location>
        <begin position="1336"/>
        <end position="1353"/>
    </location>
</feature>
<feature type="compositionally biased region" description="Low complexity" evidence="8">
    <location>
        <begin position="1889"/>
        <end position="1901"/>
    </location>
</feature>
<dbReference type="SUPFAM" id="SSF57625">
    <property type="entry name" value="Invertebrate chitin-binding proteins"/>
    <property type="match status" value="2"/>
</dbReference>
<dbReference type="InterPro" id="IPR050314">
    <property type="entry name" value="Glycosyl_Hydrlase_18"/>
</dbReference>
<feature type="compositionally biased region" description="Basic and acidic residues" evidence="8">
    <location>
        <begin position="1429"/>
        <end position="1441"/>
    </location>
</feature>
<feature type="compositionally biased region" description="Low complexity" evidence="8">
    <location>
        <begin position="2668"/>
        <end position="2681"/>
    </location>
</feature>
<feature type="compositionally biased region" description="Polar residues" evidence="8">
    <location>
        <begin position="1549"/>
        <end position="1563"/>
    </location>
</feature>
<reference evidence="12 13" key="1">
    <citation type="journal article" date="2018" name="Nat. Ecol. Evol.">
        <title>Genomic signatures of mitonuclear coevolution across populations of Tigriopus californicus.</title>
        <authorList>
            <person name="Barreto F.S."/>
            <person name="Watson E.T."/>
            <person name="Lima T.G."/>
            <person name="Willett C.S."/>
            <person name="Edmands S."/>
            <person name="Li W."/>
            <person name="Burton R.S."/>
        </authorList>
    </citation>
    <scope>NUCLEOTIDE SEQUENCE [LARGE SCALE GENOMIC DNA]</scope>
    <source>
        <strain evidence="12 13">San Diego</strain>
    </source>
</reference>
<feature type="compositionally biased region" description="Low complexity" evidence="8">
    <location>
        <begin position="1326"/>
        <end position="1335"/>
    </location>
</feature>
<evidence type="ECO:0000256" key="2">
    <source>
        <dbReference type="ARBA" id="ARBA00022669"/>
    </source>
</evidence>
<feature type="region of interest" description="Disordered" evidence="8">
    <location>
        <begin position="439"/>
        <end position="490"/>
    </location>
</feature>
<evidence type="ECO:0000313" key="12">
    <source>
        <dbReference type="EMBL" id="TRY69334.1"/>
    </source>
</evidence>
<feature type="domain" description="Chitin-binding type-2" evidence="10">
    <location>
        <begin position="491"/>
        <end position="550"/>
    </location>
</feature>
<feature type="compositionally biased region" description="Acidic residues" evidence="8">
    <location>
        <begin position="2104"/>
        <end position="2119"/>
    </location>
</feature>
<dbReference type="Gene3D" id="2.170.140.10">
    <property type="entry name" value="Chitin binding domain"/>
    <property type="match status" value="2"/>
</dbReference>
<feature type="compositionally biased region" description="Low complexity" evidence="8">
    <location>
        <begin position="808"/>
        <end position="824"/>
    </location>
</feature>
<feature type="chain" id="PRO_5022065630" description="Chitin-binding type-2 domain-containing protein" evidence="9">
    <location>
        <begin position="25"/>
        <end position="2965"/>
    </location>
</feature>
<feature type="compositionally biased region" description="Basic residues" evidence="8">
    <location>
        <begin position="2032"/>
        <end position="2044"/>
    </location>
</feature>
<feature type="region of interest" description="Disordered" evidence="8">
    <location>
        <begin position="2532"/>
        <end position="2763"/>
    </location>
</feature>
<feature type="compositionally biased region" description="Basic and acidic residues" evidence="8">
    <location>
        <begin position="854"/>
        <end position="866"/>
    </location>
</feature>
<keyword evidence="3 9" id="KW-0732">Signal</keyword>
<dbReference type="Pfam" id="PF00704">
    <property type="entry name" value="Glyco_hydro_18"/>
    <property type="match status" value="1"/>
</dbReference>
<dbReference type="STRING" id="6832.A0A553NV75"/>
<evidence type="ECO:0000259" key="11">
    <source>
        <dbReference type="PROSITE" id="PS51910"/>
    </source>
</evidence>
<protein>
    <recommendedName>
        <fullName evidence="14">Chitin-binding type-2 domain-containing protein</fullName>
    </recommendedName>
</protein>
<feature type="compositionally biased region" description="Polar residues" evidence="8">
    <location>
        <begin position="2632"/>
        <end position="2641"/>
    </location>
</feature>
<evidence type="ECO:0000313" key="13">
    <source>
        <dbReference type="Proteomes" id="UP000318571"/>
    </source>
</evidence>
<feature type="compositionally biased region" description="Polar residues" evidence="8">
    <location>
        <begin position="1682"/>
        <end position="1692"/>
    </location>
</feature>
<dbReference type="CDD" id="cd02872">
    <property type="entry name" value="GH18_chitolectin_chitotriosidase"/>
    <property type="match status" value="1"/>
</dbReference>
<feature type="compositionally biased region" description="Basic and acidic residues" evidence="8">
    <location>
        <begin position="2737"/>
        <end position="2746"/>
    </location>
</feature>
<feature type="compositionally biased region" description="Polar residues" evidence="8">
    <location>
        <begin position="2709"/>
        <end position="2735"/>
    </location>
</feature>
<comment type="caution">
    <text evidence="12">The sequence shown here is derived from an EMBL/GenBank/DDBJ whole genome shotgun (WGS) entry which is preliminary data.</text>
</comment>
<keyword evidence="6 7" id="KW-0326">Glycosidase</keyword>
<feature type="compositionally biased region" description="Basic and acidic residues" evidence="8">
    <location>
        <begin position="2008"/>
        <end position="2018"/>
    </location>
</feature>
<feature type="compositionally biased region" description="Low complexity" evidence="8">
    <location>
        <begin position="1233"/>
        <end position="1268"/>
    </location>
</feature>
<dbReference type="SMART" id="SM00636">
    <property type="entry name" value="Glyco_18"/>
    <property type="match status" value="1"/>
</dbReference>
<feature type="compositionally biased region" description="Polar residues" evidence="8">
    <location>
        <begin position="774"/>
        <end position="784"/>
    </location>
</feature>
<evidence type="ECO:0000259" key="10">
    <source>
        <dbReference type="PROSITE" id="PS50940"/>
    </source>
</evidence>
<evidence type="ECO:0000256" key="3">
    <source>
        <dbReference type="ARBA" id="ARBA00022729"/>
    </source>
</evidence>
<feature type="region of interest" description="Disordered" evidence="8">
    <location>
        <begin position="963"/>
        <end position="983"/>
    </location>
</feature>
<feature type="compositionally biased region" description="Polar residues" evidence="8">
    <location>
        <begin position="1121"/>
        <end position="1134"/>
    </location>
</feature>
<dbReference type="Proteomes" id="UP000318571">
    <property type="component" value="Chromosome 1"/>
</dbReference>
<dbReference type="GO" id="GO:0006032">
    <property type="term" value="P:chitin catabolic process"/>
    <property type="evidence" value="ECO:0007669"/>
    <property type="project" value="TreeGrafter"/>
</dbReference>
<feature type="region of interest" description="Disordered" evidence="8">
    <location>
        <begin position="1923"/>
        <end position="2157"/>
    </location>
</feature>
<feature type="compositionally biased region" description="Low complexity" evidence="8">
    <location>
        <begin position="2578"/>
        <end position="2624"/>
    </location>
</feature>
<dbReference type="InterPro" id="IPR002557">
    <property type="entry name" value="Chitin-bd_dom"/>
</dbReference>
<feature type="compositionally biased region" description="Low complexity" evidence="8">
    <location>
        <begin position="557"/>
        <end position="569"/>
    </location>
</feature>
<feature type="region of interest" description="Disordered" evidence="8">
    <location>
        <begin position="1870"/>
        <end position="1905"/>
    </location>
</feature>
<feature type="compositionally biased region" description="Basic residues" evidence="8">
    <location>
        <begin position="2080"/>
        <end position="2094"/>
    </location>
</feature>
<dbReference type="FunFam" id="3.10.50.10:FF:000001">
    <property type="entry name" value="Chitinase 3-like 1"/>
    <property type="match status" value="1"/>
</dbReference>
<dbReference type="GO" id="GO:0004568">
    <property type="term" value="F:chitinase activity"/>
    <property type="evidence" value="ECO:0007669"/>
    <property type="project" value="TreeGrafter"/>
</dbReference>
<sequence>MTAFKMRSKEIIVAILWMISLAQTAEHSVQKRQIGSPGQRVVCYFANWAVYRQGTAKFTPQNINPYLCTHLIYAFGGLTKDDTIQPFDKYQDIEKGGYSQLAALKTYNRELKTLLAIGGWNEGSKRFSPMVADPARRRSFIKSAIRFARQYNFDGIDLDWEYPSFRDGGKPEDRVNYAKLIIEMREAFDLESEQTGKERLLITMAVPASLEYAGKGFDIKTLNKHLDFFNFLTYDYHSSYEPSVNHHSPLFRPKDVSEYDFRADLNVDATVKFYIKNGASRDKLVLGIPTYGRSYTLVNPDAHQIGSPTDGPGEQGKGTKEDGYLAYYEICEGVKQKNWTVERPNPGLVGPYAHNDDFWVGYDDINAVMDKAIYVSEEGLGGIMFWTIDNDDFRGACHDKPFPLIESAKEALFGKVNSQVKTSVSVSTSEQTRVERVKLTPKQLEDMASQSESEKDFRTPLTPRPRSLPSGVTIDPFNTPSPPTTPSNEPAFECKSEGFFPHKSICKKYYWCLEAAGLGMVAHTFTCPGGLYFNVLTDGCDFKRNVDCAEKDAGQDSPSASTTTATPQSAEDDSEEDPQSLKDILSSIKAAGGLEAFENQLRKEEEHKEELIEQEQTRKTDISSQTRNRLNQLLERKRAESNKKLEGGQDDKEEEQTQASRPDTNPNLSSDSDSEPEQEPSQKPSVASTTEQERTTTRSSLLGRLANRRLNSGGSDRLRRLRERFQAKEKTETPNLDEDQDEPQIDSASPATQSDTTTARSRLFRNRPRFGLNRGQSLVNSVATTPKARTVLRGRDRFRNLIARPSLPSASTTPTTTSTEAESSNDNENIGESKSEDDTTASTLRPNRFRPKSGTRDRLRSILHESLEEEKDAEETNGDGEETQFVASNKQRVPPVFNDEPEASLRPKSRFQPEYVELNRGPVPKPRELEEAISSSLPPTVAPLEYVTLSRGSSQPNDVDAVGNNLSETDEDTLGSPRTGLESQFITPLPFDAAIREDDEEGADDIPLRAVTPEPTRNLEYVTLRRGQEAAANTVPDSSDEVISNQVGDSQVRLGPPRISLRVRPRHVRSAEIDAPVSIIFPTLNSRTLNDANVIPDLPVQKDVSYIFPFSPGFKRDHRQTSPNVDPSTTPNNETPITVTTLPTTTIGSKSKETVSMADIDVVSDEEDFNEEDYEVSVSVSKSVSETFSVLNPPEDESESIENSDNAEETLQDSQVSEHPETTTELSDFGIDETTSIPSTTTTTSVIEPETTRMTTTSTEVPTPETTTSRFQSLLRNRKKPALAPKLHSILSPNTQTDSKTPKSLGNKDRQHPFFKQRSSLFGPPTTEASTTVETTAEDGEDQDKSDEIEELEGSGTEPTTEADLDLETTTKGNFFAQKIQERLLKAAEEKKPVISGGNKFGILGNRKTRPKFILPSSFKQRIQQQESEENRENSIEKEAADNEIPDEDNQVIDDDESKPILDISTTSTTESSSRFKPKSLFRPRPAGLTRPISKFAPRARPTITTSPSPISTSTTDPSPVEESTEGLKKTTFGLRPRIRPVRPLDLSPSPSRTVSKVSRGESTTFAPTTTTQLTVADILAELNGDTKKDDKPATLRPRSFKPKFGSRQRDKLREKLKEQLVSEDNELEPKEIRFDIDEEENKEISQTSAEGFKPTSTGSRRTISRPRSRLSSRPIPEKLRSSSNPINTISRPRNALRSRSRPRVSQPLPTLRQEPFVTTTSPFELEPLTVTELEETTTETQLSGRQLSDADIMSGLGLTPEVFNDVEDTDEIPELEEYSEDMEALIEEPESVSKSNDPNDFLLQLVHDNQKHANEGIHSAEGGETGSLATPIMQNPSLLVTPMDTQTETTIPDVPLVFNPEQLLKSAIVESKLPPQITAKPRRPNHRQQQQQLQRQFQQQEQEEKLEYDDFTFENDYAPEPLEEQIAFRPRPAPRPAPRPVPRRLPARTQNRFIPPNSPSSTPDLSTEASIPKIPQRVVSNRRQRIRNRGRTPIRQSDNEIDVNPTIKEENVPEEKISVAIPRRPSPPRGTRGRVPVRSRARLIRPNQAQSTESEPESVDDVKEPQEISPKAQLVTRRGNSRPKTRGRSRLRVVSRSQVPVSDEIEQDNGETDQEEVQNSELPSEAVNEAERSAPSRSRIRIRGKLDNTPPQLELTTPTNRLVNHEDHMHNAQVPSTEAITTTIATTTSIVPSEEPPITTHRPITLTPLFGAKTVRQDELGATTQGRHLTTSSTTSASLEQPSTEADLKETSPFKSVSKLSGLRRIPAGFFTTPSPHFSSFPPRDFDDDVEAELSTRRSFARVERSTLGPIVLVTTSDYLRRGVSGHSFQDVSIMTSTQPSTPEVEEVTKEETSEETTKRPKPKLIKKSKIKIKKSLFGRKRPNFLKALEKTIIEEKDQDRKAGNLLFGRTTDDESLGNNTNKIERPTEQEASETDKESSETDQESSTDNETSIPETTEYVTSSPTESSPIDLLKSINVTPRSSYDRDSFRRPRRRLDLNGLKSLYSKKNSLSPPRLSPLLTGITPVTVLSTTKPAPPGSFIPTQTTTESSHLTGDPQNPPARASPPSFLRRKLKKSLSSPSSSTSNSSSTSTSSSFSNTTTTTTTTTTETSSIPNASNATTTPNPPSSSESQGAISTPATEEAPVDPVNDNPTAAPESFSNVDKGSSLSNRRNPLRSRPFVPRASIPRFSFPTRNTTPNPPRRSSLLILSNPSPTPSFEDSFTFSIASSTPASPQREEPRKIEISEPSFPSSVAPSRNLGPRPEEQLFQQVSQQPQFEDLNVEPAFESRFEESPSPIFTIVDGTRDRPEGPIVATAVPLISRPTVRPNVKPLARSPSPTRRRRPSVVTTPKPPAEYEYYYEYYYDEDEADANVLPESRSKPVPSIDDYDLQPLTNKVEILPSGRTLCHDVGVFPHPHSCRKFVMCSRRATRDGITGWEYECPIYLAFDPVGGRCNWATDVVCS</sequence>
<evidence type="ECO:0000256" key="6">
    <source>
        <dbReference type="ARBA" id="ARBA00023295"/>
    </source>
</evidence>
<evidence type="ECO:0000256" key="9">
    <source>
        <dbReference type="SAM" id="SignalP"/>
    </source>
</evidence>
<dbReference type="FunFam" id="3.20.20.80:FF:000007">
    <property type="entry name" value="Acidic mammalian chitinase"/>
    <property type="match status" value="1"/>
</dbReference>
<feature type="compositionally biased region" description="Low complexity" evidence="8">
    <location>
        <begin position="1180"/>
        <end position="1193"/>
    </location>
</feature>
<dbReference type="Gene3D" id="3.20.20.80">
    <property type="entry name" value="Glycosidases"/>
    <property type="match status" value="1"/>
</dbReference>
<dbReference type="EMBL" id="VCGU01000010">
    <property type="protein sequence ID" value="TRY69334.1"/>
    <property type="molecule type" value="Genomic_DNA"/>
</dbReference>
<feature type="region of interest" description="Disordered" evidence="8">
    <location>
        <begin position="1585"/>
        <end position="1707"/>
    </location>
</feature>
<feature type="region of interest" description="Disordered" evidence="8">
    <location>
        <begin position="551"/>
        <end position="580"/>
    </location>
</feature>
<feature type="region of interest" description="Disordered" evidence="8">
    <location>
        <begin position="1180"/>
        <end position="1370"/>
    </location>
</feature>
<evidence type="ECO:0008006" key="14">
    <source>
        <dbReference type="Google" id="ProtNLM"/>
    </source>
</evidence>
<name>A0A553NV75_TIGCA</name>
<dbReference type="InterPro" id="IPR017853">
    <property type="entry name" value="GH"/>
</dbReference>
<dbReference type="InterPro" id="IPR011583">
    <property type="entry name" value="Chitinase_II/V-like_cat"/>
</dbReference>
<feature type="compositionally biased region" description="Pro residues" evidence="8">
    <location>
        <begin position="1932"/>
        <end position="1941"/>
    </location>
</feature>